<gene>
    <name evidence="1" type="ORF">S01H1_85094</name>
</gene>
<name>X0XV81_9ZZZZ</name>
<dbReference type="EMBL" id="BARS01058303">
    <property type="protein sequence ID" value="GAG47265.1"/>
    <property type="molecule type" value="Genomic_DNA"/>
</dbReference>
<feature type="non-terminal residue" evidence="1">
    <location>
        <position position="1"/>
    </location>
</feature>
<proteinExistence type="predicted"/>
<sequence>PPAIMEAKKLFEWGNVRLVPVLHNRLEFALEVRDQFSSFKPEIVAIEYPPTIGKKVLEGIKRLPLLSVVYYEEDDHTFIYLPLEPTDGQVEAARLALSKNLPIHFI</sequence>
<feature type="non-terminal residue" evidence="1">
    <location>
        <position position="106"/>
    </location>
</feature>
<dbReference type="AlphaFoldDB" id="X0XV81"/>
<comment type="caution">
    <text evidence="1">The sequence shown here is derived from an EMBL/GenBank/DDBJ whole genome shotgun (WGS) entry which is preliminary data.</text>
</comment>
<accession>X0XV81</accession>
<protein>
    <submittedName>
        <fullName evidence="1">Uncharacterized protein</fullName>
    </submittedName>
</protein>
<organism evidence="1">
    <name type="scientific">marine sediment metagenome</name>
    <dbReference type="NCBI Taxonomy" id="412755"/>
    <lineage>
        <taxon>unclassified sequences</taxon>
        <taxon>metagenomes</taxon>
        <taxon>ecological metagenomes</taxon>
    </lineage>
</organism>
<reference evidence="1" key="1">
    <citation type="journal article" date="2014" name="Front. Microbiol.">
        <title>High frequency of phylogenetically diverse reductive dehalogenase-homologous genes in deep subseafloor sedimentary metagenomes.</title>
        <authorList>
            <person name="Kawai M."/>
            <person name="Futagami T."/>
            <person name="Toyoda A."/>
            <person name="Takaki Y."/>
            <person name="Nishi S."/>
            <person name="Hori S."/>
            <person name="Arai W."/>
            <person name="Tsubouchi T."/>
            <person name="Morono Y."/>
            <person name="Uchiyama I."/>
            <person name="Ito T."/>
            <person name="Fujiyama A."/>
            <person name="Inagaki F."/>
            <person name="Takami H."/>
        </authorList>
    </citation>
    <scope>NUCLEOTIDE SEQUENCE</scope>
    <source>
        <strain evidence="1">Expedition CK06-06</strain>
    </source>
</reference>
<evidence type="ECO:0000313" key="1">
    <source>
        <dbReference type="EMBL" id="GAG47265.1"/>
    </source>
</evidence>